<evidence type="ECO:0000313" key="1">
    <source>
        <dbReference type="EMBL" id="AKJ07235.1"/>
    </source>
</evidence>
<dbReference type="Proteomes" id="UP000035579">
    <property type="component" value="Chromosome"/>
</dbReference>
<evidence type="ECO:0000313" key="2">
    <source>
        <dbReference type="Proteomes" id="UP000035579"/>
    </source>
</evidence>
<dbReference type="KEGG" id="age:AA314_08861"/>
<sequence length="58" mass="6463">MLPGHGDEMECVHNGLEHFLLSGGLGLVAAPREEIPRAVQSLLETREFISREFDGSQW</sequence>
<dbReference type="AlphaFoldDB" id="A0AAC8QHJ1"/>
<reference evidence="1 2" key="1">
    <citation type="submission" date="2015-05" db="EMBL/GenBank/DDBJ databases">
        <title>Genome assembly of Archangium gephyra DSM 2261.</title>
        <authorList>
            <person name="Sharma G."/>
            <person name="Subramanian S."/>
        </authorList>
    </citation>
    <scope>NUCLEOTIDE SEQUENCE [LARGE SCALE GENOMIC DNA]</scope>
    <source>
        <strain evidence="1 2">DSM 2261</strain>
    </source>
</reference>
<accession>A0AAC8QHJ1</accession>
<proteinExistence type="predicted"/>
<organism evidence="1 2">
    <name type="scientific">Archangium gephyra</name>
    <dbReference type="NCBI Taxonomy" id="48"/>
    <lineage>
        <taxon>Bacteria</taxon>
        <taxon>Pseudomonadati</taxon>
        <taxon>Myxococcota</taxon>
        <taxon>Myxococcia</taxon>
        <taxon>Myxococcales</taxon>
        <taxon>Cystobacterineae</taxon>
        <taxon>Archangiaceae</taxon>
        <taxon>Archangium</taxon>
    </lineage>
</organism>
<protein>
    <submittedName>
        <fullName evidence="1">Uncharacterized protein</fullName>
    </submittedName>
</protein>
<name>A0AAC8QHJ1_9BACT</name>
<gene>
    <name evidence="1" type="ORF">AA314_08861</name>
</gene>
<dbReference type="EMBL" id="CP011509">
    <property type="protein sequence ID" value="AKJ07235.1"/>
    <property type="molecule type" value="Genomic_DNA"/>
</dbReference>